<organism evidence="1 2">
    <name type="scientific">Pistacia integerrima</name>
    <dbReference type="NCBI Taxonomy" id="434235"/>
    <lineage>
        <taxon>Eukaryota</taxon>
        <taxon>Viridiplantae</taxon>
        <taxon>Streptophyta</taxon>
        <taxon>Embryophyta</taxon>
        <taxon>Tracheophyta</taxon>
        <taxon>Spermatophyta</taxon>
        <taxon>Magnoliopsida</taxon>
        <taxon>eudicotyledons</taxon>
        <taxon>Gunneridae</taxon>
        <taxon>Pentapetalae</taxon>
        <taxon>rosids</taxon>
        <taxon>malvids</taxon>
        <taxon>Sapindales</taxon>
        <taxon>Anacardiaceae</taxon>
        <taxon>Pistacia</taxon>
    </lineage>
</organism>
<evidence type="ECO:0000313" key="1">
    <source>
        <dbReference type="EMBL" id="KAJ0045280.1"/>
    </source>
</evidence>
<reference evidence="2" key="1">
    <citation type="journal article" date="2023" name="G3 (Bethesda)">
        <title>Genome assembly and association tests identify interacting loci associated with vigor, precocity, and sex in interspecific pistachio rootstocks.</title>
        <authorList>
            <person name="Palmer W."/>
            <person name="Jacygrad E."/>
            <person name="Sagayaradj S."/>
            <person name="Cavanaugh K."/>
            <person name="Han R."/>
            <person name="Bertier L."/>
            <person name="Beede B."/>
            <person name="Kafkas S."/>
            <person name="Golino D."/>
            <person name="Preece J."/>
            <person name="Michelmore R."/>
        </authorList>
    </citation>
    <scope>NUCLEOTIDE SEQUENCE [LARGE SCALE GENOMIC DNA]</scope>
</reference>
<name>A0ACC0Z5I7_9ROSI</name>
<gene>
    <name evidence="1" type="ORF">Pint_05128</name>
</gene>
<comment type="caution">
    <text evidence="1">The sequence shown here is derived from an EMBL/GenBank/DDBJ whole genome shotgun (WGS) entry which is preliminary data.</text>
</comment>
<accession>A0ACC0Z5I7</accession>
<evidence type="ECO:0000313" key="2">
    <source>
        <dbReference type="Proteomes" id="UP001163603"/>
    </source>
</evidence>
<sequence length="204" mass="23313">MFITKTDWATEWGGAKSKEIRTPFKRLSFYCCAHVFAFTPFEDPMFTTDGSVFDIMTIAPYIRKYGEHPVTGSPLELNDLIPITFHKNAEEKYHFLMLNKVFTEFTHIVAIRTTGNVFCYDAIKELNIKTKYWKELLTDEPFTKEDFITIQNPNALDNKVTLDFDHVKKGLKLDDEGEPCHLPLLNFMIQGGDPTGTGKGGESI</sequence>
<proteinExistence type="predicted"/>
<dbReference type="Proteomes" id="UP001163603">
    <property type="component" value="Chromosome 3"/>
</dbReference>
<keyword evidence="2" id="KW-1185">Reference proteome</keyword>
<protein>
    <submittedName>
        <fullName evidence="1">Uncharacterized protein</fullName>
    </submittedName>
</protein>
<dbReference type="EMBL" id="CM047738">
    <property type="protein sequence ID" value="KAJ0045280.1"/>
    <property type="molecule type" value="Genomic_DNA"/>
</dbReference>